<dbReference type="AlphaFoldDB" id="C7QK89"/>
<dbReference type="EMBL" id="CP001700">
    <property type="protein sequence ID" value="ACU75163.1"/>
    <property type="molecule type" value="Genomic_DNA"/>
</dbReference>
<reference evidence="1 2" key="1">
    <citation type="journal article" date="2009" name="Stand. Genomic Sci.">
        <title>Complete genome sequence of Catenulispora acidiphila type strain (ID 139908).</title>
        <authorList>
            <person name="Copeland A."/>
            <person name="Lapidus A."/>
            <person name="Glavina Del Rio T."/>
            <person name="Nolan M."/>
            <person name="Lucas S."/>
            <person name="Chen F."/>
            <person name="Tice H."/>
            <person name="Cheng J.F."/>
            <person name="Bruce D."/>
            <person name="Goodwin L."/>
            <person name="Pitluck S."/>
            <person name="Mikhailova N."/>
            <person name="Pati A."/>
            <person name="Ivanova N."/>
            <person name="Mavromatis K."/>
            <person name="Chen A."/>
            <person name="Palaniappan K."/>
            <person name="Chain P."/>
            <person name="Land M."/>
            <person name="Hauser L."/>
            <person name="Chang Y.J."/>
            <person name="Jeffries C.D."/>
            <person name="Chertkov O."/>
            <person name="Brettin T."/>
            <person name="Detter J.C."/>
            <person name="Han C."/>
            <person name="Ali Z."/>
            <person name="Tindall B.J."/>
            <person name="Goker M."/>
            <person name="Bristow J."/>
            <person name="Eisen J.A."/>
            <person name="Markowitz V."/>
            <person name="Hugenholtz P."/>
            <person name="Kyrpides N.C."/>
            <person name="Klenk H.P."/>
        </authorList>
    </citation>
    <scope>NUCLEOTIDE SEQUENCE [LARGE SCALE GENOMIC DNA]</scope>
    <source>
        <strain evidence="2">DSM 44928 / JCM 14897 / NBRC 102108 / NRRL B-24433 / ID139908</strain>
    </source>
</reference>
<dbReference type="KEGG" id="cai:Caci_6309"/>
<name>C7QK89_CATAD</name>
<evidence type="ECO:0000313" key="2">
    <source>
        <dbReference type="Proteomes" id="UP000000851"/>
    </source>
</evidence>
<keyword evidence="2" id="KW-1185">Reference proteome</keyword>
<dbReference type="HOGENOM" id="CLU_1376017_0_0_11"/>
<gene>
    <name evidence="1" type="ordered locus">Caci_6309</name>
</gene>
<proteinExistence type="predicted"/>
<sequence length="198" mass="20777" precursor="true">MGRRGWIAAAAVAVVAFVGISGFAVDAHALAVRPPAVTGSVTLQAVRNTDPKADLFLYDIQRFDGGWLTTPSTFVEGTIHWHLPRRLNPNTCQVAVHTLPQGAWLGANALAGNVSMGDDDRLDKALAMPPGIAAFIIQPVGTDGTATFLFAFLDGQNPFDGNAASASATVECGNHVHLFQQSQDVVGPVTDFPVSVIS</sequence>
<dbReference type="STRING" id="479433.Caci_6309"/>
<protein>
    <submittedName>
        <fullName evidence="1">Uncharacterized protein</fullName>
    </submittedName>
</protein>
<dbReference type="InParanoid" id="C7QK89"/>
<dbReference type="Proteomes" id="UP000000851">
    <property type="component" value="Chromosome"/>
</dbReference>
<evidence type="ECO:0000313" key="1">
    <source>
        <dbReference type="EMBL" id="ACU75163.1"/>
    </source>
</evidence>
<accession>C7QK89</accession>
<organism evidence="1 2">
    <name type="scientific">Catenulispora acidiphila (strain DSM 44928 / JCM 14897 / NBRC 102108 / NRRL B-24433 / ID139908)</name>
    <dbReference type="NCBI Taxonomy" id="479433"/>
    <lineage>
        <taxon>Bacteria</taxon>
        <taxon>Bacillati</taxon>
        <taxon>Actinomycetota</taxon>
        <taxon>Actinomycetes</taxon>
        <taxon>Catenulisporales</taxon>
        <taxon>Catenulisporaceae</taxon>
        <taxon>Catenulispora</taxon>
    </lineage>
</organism>